<gene>
    <name evidence="3" type="ORF">WM40_19875</name>
</gene>
<dbReference type="Gene3D" id="3.30.260.10">
    <property type="entry name" value="TCP-1-like chaperonin intermediate domain"/>
    <property type="match status" value="1"/>
</dbReference>
<dbReference type="AlphaFoldDB" id="A0A0F5JWN2"/>
<dbReference type="SUPFAM" id="SSF48592">
    <property type="entry name" value="GroEL equatorial domain-like"/>
    <property type="match status" value="1"/>
</dbReference>
<dbReference type="GO" id="GO:0042026">
    <property type="term" value="P:protein refolding"/>
    <property type="evidence" value="ECO:0007669"/>
    <property type="project" value="InterPro"/>
</dbReference>
<dbReference type="Gene3D" id="1.10.560.10">
    <property type="entry name" value="GroEL-like equatorial domain"/>
    <property type="match status" value="1"/>
</dbReference>
<dbReference type="EMBL" id="LAQU01000026">
    <property type="protein sequence ID" value="KKB62029.1"/>
    <property type="molecule type" value="Genomic_DNA"/>
</dbReference>
<protein>
    <submittedName>
        <fullName evidence="3">Uncharacterized protein</fullName>
    </submittedName>
</protein>
<dbReference type="GO" id="GO:0140662">
    <property type="term" value="F:ATP-dependent protein folding chaperone"/>
    <property type="evidence" value="ECO:0007669"/>
    <property type="project" value="InterPro"/>
</dbReference>
<dbReference type="PATRIC" id="fig|28092.6.peg.4661"/>
<comment type="caution">
    <text evidence="3">The sequence shown here is derived from an EMBL/GenBank/DDBJ whole genome shotgun (WGS) entry which is preliminary data.</text>
</comment>
<evidence type="ECO:0000256" key="2">
    <source>
        <dbReference type="ARBA" id="ARBA00023186"/>
    </source>
</evidence>
<evidence type="ECO:0000256" key="1">
    <source>
        <dbReference type="ARBA" id="ARBA00006607"/>
    </source>
</evidence>
<dbReference type="Proteomes" id="UP000033618">
    <property type="component" value="Unassembled WGS sequence"/>
</dbReference>
<proteinExistence type="inferred from homology"/>
<dbReference type="PRINTS" id="PR00298">
    <property type="entry name" value="CHAPERONIN60"/>
</dbReference>
<dbReference type="InterPro" id="IPR027409">
    <property type="entry name" value="GroEL-like_apical_dom_sf"/>
</dbReference>
<dbReference type="SUPFAM" id="SSF52029">
    <property type="entry name" value="GroEL apical domain-like"/>
    <property type="match status" value="1"/>
</dbReference>
<evidence type="ECO:0000313" key="4">
    <source>
        <dbReference type="Proteomes" id="UP000033618"/>
    </source>
</evidence>
<accession>A0A0F5JWN2</accession>
<dbReference type="InterPro" id="IPR027410">
    <property type="entry name" value="TCP-1-like_intermed_sf"/>
</dbReference>
<dbReference type="STRING" id="28092.WM40_19875"/>
<dbReference type="Gene3D" id="3.50.7.10">
    <property type="entry name" value="GroEL"/>
    <property type="match status" value="1"/>
</dbReference>
<evidence type="ECO:0000313" key="3">
    <source>
        <dbReference type="EMBL" id="KKB62029.1"/>
    </source>
</evidence>
<reference evidence="3 4" key="1">
    <citation type="submission" date="2015-03" db="EMBL/GenBank/DDBJ databases">
        <title>Draft Genome Sequence of Burkholderia andropogonis type strain ICMP2807, isolated from Sorghum bicolor.</title>
        <authorList>
            <person name="Lopes-Santos L."/>
            <person name="Castro D.B."/>
            <person name="Ottoboni L.M."/>
            <person name="Park D."/>
            <person name="Weirc B.S."/>
            <person name="Destefano S.A."/>
        </authorList>
    </citation>
    <scope>NUCLEOTIDE SEQUENCE [LARGE SCALE GENOMIC DNA]</scope>
    <source>
        <strain evidence="3 4">ICMP2807</strain>
    </source>
</reference>
<sequence length="461" mass="49344">MYDAGTAGVLQASDGLSIARQVCPEQGVKSVAPKLLKETLWEVQRDLHDGTARVACMVDGAYGEALRHVAHGMAPIKLGRAIERVARRLPALLAMQRCPMPSRAAIAASACDDDALAHRVAELFAYLPEEGALEIIAGVEPGIVVERFSGYCVDVGDAVIGPTALQQRQRFALHAVHVLVVNEVLDDFGPLLPVLEQFVSRAKSLLIVARGFTGAARAVLSANHQALTLHVIGVTLADVAMHAVGVLEDLCVVTGATLVSEETGTTMASVRPAMLGRVESVVIENGRAVFAQAEGEVAAVLARRQDLERDAQRQRHVSLDRERLLRRAARLRGGWAQMRVAGRTMWETEAFLVQARAALHALRASEADGVVPGGGKALERLADMMQSDSAMRCVATPPDEIEWAAIQVVAAACRAVRRQIVLNDGAFGERTVVDPLCTTTDLLRRSLSLTTALIGIEVLIA</sequence>
<dbReference type="PANTHER" id="PTHR45633">
    <property type="entry name" value="60 KDA HEAT SHOCK PROTEIN, MITOCHONDRIAL"/>
    <property type="match status" value="1"/>
</dbReference>
<comment type="similarity">
    <text evidence="1">Belongs to the chaperonin (HSP60) family.</text>
</comment>
<dbReference type="InterPro" id="IPR027413">
    <property type="entry name" value="GROEL-like_equatorial_sf"/>
</dbReference>
<keyword evidence="4" id="KW-1185">Reference proteome</keyword>
<organism evidence="3 4">
    <name type="scientific">Robbsia andropogonis</name>
    <dbReference type="NCBI Taxonomy" id="28092"/>
    <lineage>
        <taxon>Bacteria</taxon>
        <taxon>Pseudomonadati</taxon>
        <taxon>Pseudomonadota</taxon>
        <taxon>Betaproteobacteria</taxon>
        <taxon>Burkholderiales</taxon>
        <taxon>Burkholderiaceae</taxon>
        <taxon>Robbsia</taxon>
    </lineage>
</organism>
<keyword evidence="2" id="KW-0143">Chaperone</keyword>
<dbReference type="InterPro" id="IPR001844">
    <property type="entry name" value="Cpn60/GroEL"/>
</dbReference>
<name>A0A0F5JWN2_9BURK</name>